<protein>
    <submittedName>
        <fullName evidence="2">CoA transferase</fullName>
    </submittedName>
</protein>
<evidence type="ECO:0000313" key="2">
    <source>
        <dbReference type="EMBL" id="GGA40379.1"/>
    </source>
</evidence>
<reference evidence="2 3" key="1">
    <citation type="journal article" date="2014" name="Int. J. Syst. Evol. Microbiol.">
        <title>Complete genome sequence of Corynebacterium casei LMG S-19264T (=DSM 44701T), isolated from a smear-ripened cheese.</title>
        <authorList>
            <consortium name="US DOE Joint Genome Institute (JGI-PGF)"/>
            <person name="Walter F."/>
            <person name="Albersmeier A."/>
            <person name="Kalinowski J."/>
            <person name="Ruckert C."/>
        </authorList>
    </citation>
    <scope>NUCLEOTIDE SEQUENCE [LARGE SCALE GENOMIC DNA]</scope>
    <source>
        <strain evidence="2 3">CGMCC 1.15896</strain>
    </source>
</reference>
<dbReference type="Gene3D" id="3.30.1540.10">
    <property type="entry name" value="formyl-coa transferase, domain 3"/>
    <property type="match status" value="2"/>
</dbReference>
<evidence type="ECO:0000256" key="1">
    <source>
        <dbReference type="ARBA" id="ARBA00022679"/>
    </source>
</evidence>
<dbReference type="SUPFAM" id="SSF89796">
    <property type="entry name" value="CoA-transferase family III (CaiB/BaiF)"/>
    <property type="match status" value="2"/>
</dbReference>
<dbReference type="InterPro" id="IPR050483">
    <property type="entry name" value="CoA-transferase_III_domain"/>
</dbReference>
<gene>
    <name evidence="2" type="ORF">GCM10011499_07400</name>
</gene>
<dbReference type="EMBL" id="BMKB01000001">
    <property type="protein sequence ID" value="GGA40379.1"/>
    <property type="molecule type" value="Genomic_DNA"/>
</dbReference>
<proteinExistence type="predicted"/>
<dbReference type="InterPro" id="IPR044855">
    <property type="entry name" value="CoA-Trfase_III_dom3_sf"/>
</dbReference>
<dbReference type="AlphaFoldDB" id="A0A916R670"/>
<organism evidence="2 3">
    <name type="scientific">Pelagibacterium lentulum</name>
    <dbReference type="NCBI Taxonomy" id="2029865"/>
    <lineage>
        <taxon>Bacteria</taxon>
        <taxon>Pseudomonadati</taxon>
        <taxon>Pseudomonadota</taxon>
        <taxon>Alphaproteobacteria</taxon>
        <taxon>Hyphomicrobiales</taxon>
        <taxon>Devosiaceae</taxon>
        <taxon>Pelagibacterium</taxon>
    </lineage>
</organism>
<dbReference type="InterPro" id="IPR023606">
    <property type="entry name" value="CoA-Trfase_III_dom_1_sf"/>
</dbReference>
<evidence type="ECO:0000313" key="3">
    <source>
        <dbReference type="Proteomes" id="UP000596977"/>
    </source>
</evidence>
<dbReference type="RefSeq" id="WP_164735023.1">
    <property type="nucleotide sequence ID" value="NZ_BMKB01000001.1"/>
</dbReference>
<dbReference type="Gene3D" id="3.40.50.10540">
    <property type="entry name" value="Crotonobetainyl-coa:carnitine coa-transferase, domain 1"/>
    <property type="match status" value="2"/>
</dbReference>
<dbReference type="InterPro" id="IPR003673">
    <property type="entry name" value="CoA-Trfase_fam_III"/>
</dbReference>
<keyword evidence="1 2" id="KW-0808">Transferase</keyword>
<dbReference type="PANTHER" id="PTHR48207">
    <property type="entry name" value="SUCCINATE--HYDROXYMETHYLGLUTARATE COA-TRANSFERASE"/>
    <property type="match status" value="1"/>
</dbReference>
<keyword evidence="3" id="KW-1185">Reference proteome</keyword>
<sequence length="789" mass="85883">MPSALGHLKVIDFSDTISGQYCSRLLADFGAQVVIVEPPAGSAVRRLPPFANDGDSLYFFHLNTGKRSLAIDLSSDKGMADLTSLVVGADVVVVPPGYDCGALQLANESAVFVDISNFGTDGPYSDWKGPEIVHQALSGMMYNNGECGREPLYGVANRAALAASVGAYVGVLAALYTRKRSGAGQSVRVQIAETAAAMCFPYVVQHIYNGTVRARSDQAIPAGQVLCDGGWVCIWIYNHRWKDVLEVVRLPELENDPRFCEPVVRRQNWDALFALIQKQVVDWNAEDLVERLQQAQVIAAKAYRPSEQFANRHLNARGYWSTLHGKRPVLGPPFSLSATPRVAVTDAPQLNDRQIALEWPKKSQAQLKTGPSVPLSGLRVIELTTAWAGPMAGRILGFFGAQCIHVESPNRVNSWRLNKEASNPINFPDGKPGDRPFDRAFLFNSQNINKLSCTLNLKTQEGRDALRKLVAQSDVLICNFRPGTLKKLGLDYDSLKAIKSDIIVAELPAFGISGPMSGYAALGPTMEMATGMSAMIGYKDHRPETTGPSYMDPIGGFNAAAAILTALIHRQNTGEGQHIEVPQVEAAMQLIGPELLKAIETGIDPERNGNRSPYASPHDAFPAAGQDQWIAIAAEDNTGWLALCRLMGCPELALDPRFKTLADRKDNEDALTALVAEWTRDKDKHDLAEQLQKAGIAAAPVNNPRDLALSTYLAHRGFFTELDHPFAGRHNYPTLPIVLSDTPGGQHSAAPGFGYHNQFVLHDILALDNDEIAKVRERAMMTDTPQPGA</sequence>
<dbReference type="Pfam" id="PF02515">
    <property type="entry name" value="CoA_transf_3"/>
    <property type="match status" value="2"/>
</dbReference>
<dbReference type="PANTHER" id="PTHR48207:SF3">
    <property type="entry name" value="SUCCINATE--HYDROXYMETHYLGLUTARATE COA-TRANSFERASE"/>
    <property type="match status" value="1"/>
</dbReference>
<name>A0A916R670_9HYPH</name>
<dbReference type="GO" id="GO:0008410">
    <property type="term" value="F:CoA-transferase activity"/>
    <property type="evidence" value="ECO:0007669"/>
    <property type="project" value="TreeGrafter"/>
</dbReference>
<dbReference type="Proteomes" id="UP000596977">
    <property type="component" value="Unassembled WGS sequence"/>
</dbReference>
<accession>A0A916R670</accession>
<comment type="caution">
    <text evidence="2">The sequence shown here is derived from an EMBL/GenBank/DDBJ whole genome shotgun (WGS) entry which is preliminary data.</text>
</comment>